<dbReference type="SUPFAM" id="SSF88659">
    <property type="entry name" value="Sigma3 and sigma4 domains of RNA polymerase sigma factors"/>
    <property type="match status" value="1"/>
</dbReference>
<comment type="caution">
    <text evidence="7">The sequence shown here is derived from an EMBL/GenBank/DDBJ whole genome shotgun (WGS) entry which is preliminary data.</text>
</comment>
<dbReference type="SUPFAM" id="SSF88946">
    <property type="entry name" value="Sigma2 domain of RNA polymerase sigma factors"/>
    <property type="match status" value="1"/>
</dbReference>
<gene>
    <name evidence="7" type="ORF">GCM10023091_02740</name>
</gene>
<accession>A0ABP8LMA7</accession>
<dbReference type="InterPro" id="IPR036388">
    <property type="entry name" value="WH-like_DNA-bd_sf"/>
</dbReference>
<reference evidence="8" key="1">
    <citation type="journal article" date="2019" name="Int. J. Syst. Evol. Microbiol.">
        <title>The Global Catalogue of Microorganisms (GCM) 10K type strain sequencing project: providing services to taxonomists for standard genome sequencing and annotation.</title>
        <authorList>
            <consortium name="The Broad Institute Genomics Platform"/>
            <consortium name="The Broad Institute Genome Sequencing Center for Infectious Disease"/>
            <person name="Wu L."/>
            <person name="Ma J."/>
        </authorList>
    </citation>
    <scope>NUCLEOTIDE SEQUENCE [LARGE SCALE GENOMIC DNA]</scope>
    <source>
        <strain evidence="8">JCM 31920</strain>
    </source>
</reference>
<evidence type="ECO:0000313" key="7">
    <source>
        <dbReference type="EMBL" id="GAA4431666.1"/>
    </source>
</evidence>
<dbReference type="Gene3D" id="1.10.10.10">
    <property type="entry name" value="Winged helix-like DNA-binding domain superfamily/Winged helix DNA-binding domain"/>
    <property type="match status" value="1"/>
</dbReference>
<dbReference type="InterPro" id="IPR013324">
    <property type="entry name" value="RNA_pol_sigma_r3/r4-like"/>
</dbReference>
<dbReference type="PANTHER" id="PTHR43133">
    <property type="entry name" value="RNA POLYMERASE ECF-TYPE SIGMA FACTO"/>
    <property type="match status" value="1"/>
</dbReference>
<dbReference type="Pfam" id="PF08281">
    <property type="entry name" value="Sigma70_r4_2"/>
    <property type="match status" value="1"/>
</dbReference>
<keyword evidence="3" id="KW-0731">Sigma factor</keyword>
<sequence>MQSPKTLKTLNHLAQKHLLEENAPQIWQSFKQGNEDAFNELIELYYPSLLNYGLRFQKDRELVKDGIQDLFLELWKNRNSIGDVRVPKSYLLVSLRRKLLRESGRIRWMKEAPEISDDYDFEVQFAIETYLINTEIQHEDLKKLKKCLAQLTRRQREAVYLRFYQELSYEDIADAMRINRHSAVNLVYEAIRFIKNNWIYP</sequence>
<dbReference type="EMBL" id="BAABEY010000001">
    <property type="protein sequence ID" value="GAA4431666.1"/>
    <property type="molecule type" value="Genomic_DNA"/>
</dbReference>
<dbReference type="Pfam" id="PF04542">
    <property type="entry name" value="Sigma70_r2"/>
    <property type="match status" value="1"/>
</dbReference>
<protein>
    <submittedName>
        <fullName evidence="7">Sigma-70 family RNA polymerase sigma factor</fullName>
    </submittedName>
</protein>
<evidence type="ECO:0000256" key="4">
    <source>
        <dbReference type="ARBA" id="ARBA00023163"/>
    </source>
</evidence>
<feature type="domain" description="RNA polymerase sigma-70 region 2" evidence="5">
    <location>
        <begin position="41"/>
        <end position="102"/>
    </location>
</feature>
<dbReference type="CDD" id="cd06171">
    <property type="entry name" value="Sigma70_r4"/>
    <property type="match status" value="1"/>
</dbReference>
<keyword evidence="4" id="KW-0804">Transcription</keyword>
<dbReference type="InterPro" id="IPR013249">
    <property type="entry name" value="RNA_pol_sigma70_r4_t2"/>
</dbReference>
<dbReference type="InterPro" id="IPR014284">
    <property type="entry name" value="RNA_pol_sigma-70_dom"/>
</dbReference>
<feature type="domain" description="RNA polymerase sigma factor 70 region 4 type 2" evidence="6">
    <location>
        <begin position="143"/>
        <end position="183"/>
    </location>
</feature>
<dbReference type="InterPro" id="IPR007627">
    <property type="entry name" value="RNA_pol_sigma70_r2"/>
</dbReference>
<evidence type="ECO:0000313" key="8">
    <source>
        <dbReference type="Proteomes" id="UP001501508"/>
    </source>
</evidence>
<dbReference type="InterPro" id="IPR039425">
    <property type="entry name" value="RNA_pol_sigma-70-like"/>
</dbReference>
<evidence type="ECO:0000256" key="2">
    <source>
        <dbReference type="ARBA" id="ARBA00023015"/>
    </source>
</evidence>
<dbReference type="Gene3D" id="1.10.1740.10">
    <property type="match status" value="1"/>
</dbReference>
<comment type="similarity">
    <text evidence="1">Belongs to the sigma-70 factor family. ECF subfamily.</text>
</comment>
<dbReference type="InterPro" id="IPR013325">
    <property type="entry name" value="RNA_pol_sigma_r2"/>
</dbReference>
<evidence type="ECO:0000256" key="3">
    <source>
        <dbReference type="ARBA" id="ARBA00023082"/>
    </source>
</evidence>
<keyword evidence="8" id="KW-1185">Reference proteome</keyword>
<evidence type="ECO:0000259" key="5">
    <source>
        <dbReference type="Pfam" id="PF04542"/>
    </source>
</evidence>
<proteinExistence type="inferred from homology"/>
<keyword evidence="2" id="KW-0805">Transcription regulation</keyword>
<evidence type="ECO:0000259" key="6">
    <source>
        <dbReference type="Pfam" id="PF08281"/>
    </source>
</evidence>
<organism evidence="7 8">
    <name type="scientific">Ravibacter arvi</name>
    <dbReference type="NCBI Taxonomy" id="2051041"/>
    <lineage>
        <taxon>Bacteria</taxon>
        <taxon>Pseudomonadati</taxon>
        <taxon>Bacteroidota</taxon>
        <taxon>Cytophagia</taxon>
        <taxon>Cytophagales</taxon>
        <taxon>Spirosomataceae</taxon>
        <taxon>Ravibacter</taxon>
    </lineage>
</organism>
<dbReference type="NCBIfam" id="TIGR02937">
    <property type="entry name" value="sigma70-ECF"/>
    <property type="match status" value="1"/>
</dbReference>
<evidence type="ECO:0000256" key="1">
    <source>
        <dbReference type="ARBA" id="ARBA00010641"/>
    </source>
</evidence>
<dbReference type="RefSeq" id="WP_345026199.1">
    <property type="nucleotide sequence ID" value="NZ_BAABEY010000001.1"/>
</dbReference>
<name>A0ABP8LMA7_9BACT</name>
<dbReference type="PANTHER" id="PTHR43133:SF46">
    <property type="entry name" value="RNA POLYMERASE SIGMA-70 FACTOR ECF SUBFAMILY"/>
    <property type="match status" value="1"/>
</dbReference>
<dbReference type="Proteomes" id="UP001501508">
    <property type="component" value="Unassembled WGS sequence"/>
</dbReference>